<sequence>MLFSVIQHSNLAQPSFYCRHNFKLLSLAYSKNQIFKGTKSPQNHFHFTKRLATTVSQPPSTSINEDLINHSENEKKWSKRWGDSSRKTSLEILQKLSHNSTKLPALSEESIDRHFYVLAMFPYPSGKLHMGHVRVYTISDAIARHSNITFTTVTHPMGWDAFGLPAENAAIDRGLNPALWTKENIDNMRTTLKSMLLDIDWDKEFATCDPEFYRWTQFLFLQLWKRGLVYQKEAEVNWDPIDKTVLANEQSEFKIPVFTSRPDTIFGVSYIAISKNHQLASERNFSKEKAEEIKEFIKKIDSFKGINETNSKLGIDTGLFAKHPLDPNRKIPIFIANYVLSDYGSGAVMGVPAHDQRDYDFAISNSLNNFASVIESGSGEKVEIPFCDKGILIKNSQNGIFGGLSSEEASERILEKCIQSGSGLKKTQYKLRDWLVSRQRYWGTPIPFIHCADCGPVPVPDSDLPVKLPLDIQLSQRGGNVLDTLDDWKKVECPSCGKQAKRETDTMDTFVDSSWYYFRFLDHKNNNLPFDPQIIQKDMPVDIYIGGIEHSILHLLYSRFLTKSIQTDGKFKFYSSKNDAQAEHEHFQTLEQSSLGKSEPFLSLLTQGMVHGITYKDPKTERFLHPSELEFTSASKIPLIKGSNETPIVTYEKMSKSKHNGVDPEATEVFEKNYSFNTVIASLMTLSNNISSTLETRNLDELHPSVIYAMDCLLIILSPMAPSVSEELFERLHATDKEYKGSIFAYKWPKVDETGFLSEMKTCVVQVNGKTKMTLEVETELFNDKSLLLDKLSSHSEVKAVLLNKKTGTPLDIIKTIVVPRRSLVNYVVSKNK</sequence>
<evidence type="ECO:0000313" key="16">
    <source>
        <dbReference type="Proteomes" id="UP000245609"/>
    </source>
</evidence>
<gene>
    <name evidence="15" type="ORF">BB560_004689</name>
</gene>
<dbReference type="FunFam" id="3.40.50.620:FF:000060">
    <property type="entry name" value="Leucine--tRNA ligase"/>
    <property type="match status" value="1"/>
</dbReference>
<dbReference type="SUPFAM" id="SSF50677">
    <property type="entry name" value="ValRS/IleRS/LeuRS editing domain"/>
    <property type="match status" value="1"/>
</dbReference>
<dbReference type="InterPro" id="IPR014729">
    <property type="entry name" value="Rossmann-like_a/b/a_fold"/>
</dbReference>
<evidence type="ECO:0000256" key="11">
    <source>
        <dbReference type="RuleBase" id="RU363035"/>
    </source>
</evidence>
<dbReference type="GO" id="GO:0004823">
    <property type="term" value="F:leucine-tRNA ligase activity"/>
    <property type="evidence" value="ECO:0007669"/>
    <property type="project" value="UniProtKB-EC"/>
</dbReference>
<dbReference type="OrthoDB" id="15954at2759"/>
<dbReference type="EMBL" id="MBFS01001516">
    <property type="protein sequence ID" value="PVV00913.1"/>
    <property type="molecule type" value="Genomic_DNA"/>
</dbReference>
<evidence type="ECO:0000256" key="7">
    <source>
        <dbReference type="ARBA" id="ARBA00022917"/>
    </source>
</evidence>
<dbReference type="InterPro" id="IPR009080">
    <property type="entry name" value="tRNAsynth_Ia_anticodon-bd"/>
</dbReference>
<dbReference type="InterPro" id="IPR002300">
    <property type="entry name" value="aa-tRNA-synth_Ia"/>
</dbReference>
<dbReference type="CDD" id="cd00812">
    <property type="entry name" value="LeuRS_core"/>
    <property type="match status" value="1"/>
</dbReference>
<dbReference type="Pfam" id="PF13603">
    <property type="entry name" value="tRNA-synt_1_2"/>
    <property type="match status" value="1"/>
</dbReference>
<comment type="subcellular location">
    <subcellularLocation>
        <location evidence="1">Cytoplasm</location>
    </subcellularLocation>
</comment>
<dbReference type="GO" id="GO:0005524">
    <property type="term" value="F:ATP binding"/>
    <property type="evidence" value="ECO:0007669"/>
    <property type="project" value="UniProtKB-KW"/>
</dbReference>
<dbReference type="PROSITE" id="PS00178">
    <property type="entry name" value="AA_TRNA_LIGASE_I"/>
    <property type="match status" value="1"/>
</dbReference>
<dbReference type="InterPro" id="IPR009008">
    <property type="entry name" value="Val/Leu/Ile-tRNA-synth_edit"/>
</dbReference>
<comment type="catalytic activity">
    <reaction evidence="10">
        <text>tRNA(Leu) + L-leucine + ATP = L-leucyl-tRNA(Leu) + AMP + diphosphate</text>
        <dbReference type="Rhea" id="RHEA:11688"/>
        <dbReference type="Rhea" id="RHEA-COMP:9613"/>
        <dbReference type="Rhea" id="RHEA-COMP:9622"/>
        <dbReference type="ChEBI" id="CHEBI:30616"/>
        <dbReference type="ChEBI" id="CHEBI:33019"/>
        <dbReference type="ChEBI" id="CHEBI:57427"/>
        <dbReference type="ChEBI" id="CHEBI:78442"/>
        <dbReference type="ChEBI" id="CHEBI:78494"/>
        <dbReference type="ChEBI" id="CHEBI:456215"/>
        <dbReference type="EC" id="6.1.1.4"/>
    </reaction>
</comment>
<dbReference type="PANTHER" id="PTHR43740">
    <property type="entry name" value="LEUCYL-TRNA SYNTHETASE"/>
    <property type="match status" value="1"/>
</dbReference>
<protein>
    <recommendedName>
        <fullName evidence="3">leucine--tRNA ligase</fullName>
        <ecNumber evidence="3">6.1.1.4</ecNumber>
    </recommendedName>
    <alternativeName>
        <fullName evidence="9">Leucyl-tRNA synthetase</fullName>
    </alternativeName>
</protein>
<keyword evidence="6 11" id="KW-0067">ATP-binding</keyword>
<evidence type="ECO:0000256" key="6">
    <source>
        <dbReference type="ARBA" id="ARBA00022840"/>
    </source>
</evidence>
<evidence type="ECO:0000259" key="14">
    <source>
        <dbReference type="Pfam" id="PF13603"/>
    </source>
</evidence>
<dbReference type="GO" id="GO:0002161">
    <property type="term" value="F:aminoacyl-tRNA deacylase activity"/>
    <property type="evidence" value="ECO:0007669"/>
    <property type="project" value="InterPro"/>
</dbReference>
<dbReference type="GO" id="GO:0005737">
    <property type="term" value="C:cytoplasm"/>
    <property type="evidence" value="ECO:0007669"/>
    <property type="project" value="UniProtKB-SubCell"/>
</dbReference>
<dbReference type="PANTHER" id="PTHR43740:SF2">
    <property type="entry name" value="LEUCINE--TRNA LIGASE, MITOCHONDRIAL"/>
    <property type="match status" value="1"/>
</dbReference>
<reference evidence="15 16" key="1">
    <citation type="journal article" date="2018" name="MBio">
        <title>Comparative Genomics Reveals the Core Gene Toolbox for the Fungus-Insect Symbiosis.</title>
        <authorList>
            <person name="Wang Y."/>
            <person name="Stata M."/>
            <person name="Wang W."/>
            <person name="Stajich J.E."/>
            <person name="White M.M."/>
            <person name="Moncalvo J.M."/>
        </authorList>
    </citation>
    <scope>NUCLEOTIDE SEQUENCE [LARGE SCALE GENOMIC DNA]</scope>
    <source>
        <strain evidence="15 16">SC-DP-2</strain>
    </source>
</reference>
<accession>A0A2T9Z8I8</accession>
<evidence type="ECO:0000259" key="12">
    <source>
        <dbReference type="Pfam" id="PF00133"/>
    </source>
</evidence>
<proteinExistence type="inferred from homology"/>
<keyword evidence="16" id="KW-1185">Reference proteome</keyword>
<organism evidence="15 16">
    <name type="scientific">Smittium megazygosporum</name>
    <dbReference type="NCBI Taxonomy" id="133381"/>
    <lineage>
        <taxon>Eukaryota</taxon>
        <taxon>Fungi</taxon>
        <taxon>Fungi incertae sedis</taxon>
        <taxon>Zoopagomycota</taxon>
        <taxon>Kickxellomycotina</taxon>
        <taxon>Harpellomycetes</taxon>
        <taxon>Harpellales</taxon>
        <taxon>Legeriomycetaceae</taxon>
        <taxon>Smittium</taxon>
    </lineage>
</organism>
<evidence type="ECO:0000259" key="13">
    <source>
        <dbReference type="Pfam" id="PF08264"/>
    </source>
</evidence>
<evidence type="ECO:0000256" key="9">
    <source>
        <dbReference type="ARBA" id="ARBA00030520"/>
    </source>
</evidence>
<evidence type="ECO:0000256" key="1">
    <source>
        <dbReference type="ARBA" id="ARBA00004496"/>
    </source>
</evidence>
<dbReference type="InterPro" id="IPR001412">
    <property type="entry name" value="aa-tRNA-synth_I_CS"/>
</dbReference>
<keyword evidence="8 11" id="KW-0030">Aminoacyl-tRNA synthetase</keyword>
<evidence type="ECO:0000256" key="5">
    <source>
        <dbReference type="ARBA" id="ARBA00022741"/>
    </source>
</evidence>
<keyword evidence="5 11" id="KW-0547">Nucleotide-binding</keyword>
<dbReference type="Proteomes" id="UP000245609">
    <property type="component" value="Unassembled WGS sequence"/>
</dbReference>
<evidence type="ECO:0000256" key="4">
    <source>
        <dbReference type="ARBA" id="ARBA00022598"/>
    </source>
</evidence>
<dbReference type="STRING" id="133381.A0A2T9Z8I8"/>
<dbReference type="Pfam" id="PF00133">
    <property type="entry name" value="tRNA-synt_1"/>
    <property type="match status" value="1"/>
</dbReference>
<feature type="domain" description="Methionyl/Valyl/Leucyl/Isoleucyl-tRNA synthetase anticodon-binding" evidence="13">
    <location>
        <begin position="662"/>
        <end position="779"/>
    </location>
</feature>
<dbReference type="Gene3D" id="1.10.730.10">
    <property type="entry name" value="Isoleucyl-tRNA Synthetase, Domain 1"/>
    <property type="match status" value="1"/>
</dbReference>
<evidence type="ECO:0000313" key="15">
    <source>
        <dbReference type="EMBL" id="PVV00913.1"/>
    </source>
</evidence>
<name>A0A2T9Z8I8_9FUNG</name>
<evidence type="ECO:0000256" key="8">
    <source>
        <dbReference type="ARBA" id="ARBA00023146"/>
    </source>
</evidence>
<comment type="similarity">
    <text evidence="2 11">Belongs to the class-I aminoacyl-tRNA synthetase family.</text>
</comment>
<evidence type="ECO:0000256" key="10">
    <source>
        <dbReference type="ARBA" id="ARBA00047469"/>
    </source>
</evidence>
<dbReference type="AlphaFoldDB" id="A0A2T9Z8I8"/>
<dbReference type="Gene3D" id="3.40.50.620">
    <property type="entry name" value="HUPs"/>
    <property type="match status" value="2"/>
</dbReference>
<dbReference type="InterPro" id="IPR002302">
    <property type="entry name" value="Leu-tRNA-ligase"/>
</dbReference>
<dbReference type="InterPro" id="IPR025709">
    <property type="entry name" value="Leu_tRNA-synth_edit"/>
</dbReference>
<feature type="domain" description="Aminoacyl-tRNA synthetase class Ia" evidence="12">
    <location>
        <begin position="431"/>
        <end position="553"/>
    </location>
</feature>
<evidence type="ECO:0000256" key="2">
    <source>
        <dbReference type="ARBA" id="ARBA00005594"/>
    </source>
</evidence>
<dbReference type="PRINTS" id="PR00985">
    <property type="entry name" value="TRNASYNTHLEU"/>
</dbReference>
<dbReference type="SUPFAM" id="SSF52374">
    <property type="entry name" value="Nucleotidylyl transferase"/>
    <property type="match status" value="1"/>
</dbReference>
<keyword evidence="7 11" id="KW-0648">Protein biosynthesis</keyword>
<dbReference type="Pfam" id="PF08264">
    <property type="entry name" value="Anticodon_1"/>
    <property type="match status" value="1"/>
</dbReference>
<comment type="caution">
    <text evidence="15">The sequence shown here is derived from an EMBL/GenBank/DDBJ whole genome shotgun (WGS) entry which is preliminary data.</text>
</comment>
<dbReference type="EC" id="6.1.1.4" evidence="3"/>
<feature type="domain" description="Leucyl-tRNA synthetase editing" evidence="14">
    <location>
        <begin position="249"/>
        <end position="416"/>
    </location>
</feature>
<dbReference type="GO" id="GO:0006429">
    <property type="term" value="P:leucyl-tRNA aminoacylation"/>
    <property type="evidence" value="ECO:0007669"/>
    <property type="project" value="InterPro"/>
</dbReference>
<keyword evidence="4 11" id="KW-0436">Ligase</keyword>
<dbReference type="InterPro" id="IPR013155">
    <property type="entry name" value="M/V/L/I-tRNA-synth_anticd-bd"/>
</dbReference>
<dbReference type="SUPFAM" id="SSF47323">
    <property type="entry name" value="Anticodon-binding domain of a subclass of class I aminoacyl-tRNA synthetases"/>
    <property type="match status" value="1"/>
</dbReference>
<evidence type="ECO:0000256" key="3">
    <source>
        <dbReference type="ARBA" id="ARBA00013164"/>
    </source>
</evidence>